<reference evidence="2 3" key="1">
    <citation type="submission" date="2015-12" db="EMBL/GenBank/DDBJ databases">
        <title>Genome sequence of Tistrella mobilis MCCC 1A02139.</title>
        <authorList>
            <person name="Lu L."/>
            <person name="Lai Q."/>
            <person name="Shao Z."/>
            <person name="Qian P."/>
        </authorList>
    </citation>
    <scope>NUCLEOTIDE SEQUENCE [LARGE SCALE GENOMIC DNA]</scope>
    <source>
        <strain evidence="2 3">MCCC 1A02139</strain>
    </source>
</reference>
<evidence type="ECO:0000313" key="2">
    <source>
        <dbReference type="EMBL" id="KYO51546.1"/>
    </source>
</evidence>
<comment type="caution">
    <text evidence="2">The sequence shown here is derived from an EMBL/GenBank/DDBJ whole genome shotgun (WGS) entry which is preliminary data.</text>
</comment>
<gene>
    <name evidence="2" type="ORF">AUP44_08485</name>
</gene>
<accession>A0A162KLB2</accession>
<dbReference type="EMBL" id="LPZR01000171">
    <property type="protein sequence ID" value="KYO51546.1"/>
    <property type="molecule type" value="Genomic_DNA"/>
</dbReference>
<name>A0A162KLB2_9PROT</name>
<organism evidence="2 3">
    <name type="scientific">Tistrella mobilis</name>
    <dbReference type="NCBI Taxonomy" id="171437"/>
    <lineage>
        <taxon>Bacteria</taxon>
        <taxon>Pseudomonadati</taxon>
        <taxon>Pseudomonadota</taxon>
        <taxon>Alphaproteobacteria</taxon>
        <taxon>Geminicoccales</taxon>
        <taxon>Geminicoccaceae</taxon>
        <taxon>Tistrella</taxon>
    </lineage>
</organism>
<feature type="signal peptide" evidence="1">
    <location>
        <begin position="1"/>
        <end position="23"/>
    </location>
</feature>
<dbReference type="PROSITE" id="PS51257">
    <property type="entry name" value="PROKAR_LIPOPROTEIN"/>
    <property type="match status" value="1"/>
</dbReference>
<dbReference type="RefSeq" id="WP_062765996.1">
    <property type="nucleotide sequence ID" value="NZ_CP121044.1"/>
</dbReference>
<dbReference type="GeneID" id="97239837"/>
<dbReference type="AlphaFoldDB" id="A0A162KLB2"/>
<dbReference type="OrthoDB" id="9152488at2"/>
<protein>
    <recommendedName>
        <fullName evidence="4">Lipoprotein</fullName>
    </recommendedName>
</protein>
<dbReference type="Proteomes" id="UP000075787">
    <property type="component" value="Unassembled WGS sequence"/>
</dbReference>
<evidence type="ECO:0008006" key="4">
    <source>
        <dbReference type="Google" id="ProtNLM"/>
    </source>
</evidence>
<evidence type="ECO:0000313" key="3">
    <source>
        <dbReference type="Proteomes" id="UP000075787"/>
    </source>
</evidence>
<evidence type="ECO:0000256" key="1">
    <source>
        <dbReference type="SAM" id="SignalP"/>
    </source>
</evidence>
<sequence>MSALRGPGCIAGFGLLAAGFLGACTTPPPVPPAAVPVVAAPQRLDAQTVRLYLPPSVRTVGQAAAWLLDGSGYDLVLYCAACPPRAAEIAADPVSPLAYARPSELTSKTRALLLVLGGAGQVIIDDRLRLVTFDEEAG</sequence>
<keyword evidence="1" id="KW-0732">Signal</keyword>
<feature type="chain" id="PRO_5007836620" description="Lipoprotein" evidence="1">
    <location>
        <begin position="24"/>
        <end position="138"/>
    </location>
</feature>
<proteinExistence type="predicted"/>